<organism evidence="2 3">
    <name type="scientific">Emiliania huxleyi (strain CCMP1516)</name>
    <dbReference type="NCBI Taxonomy" id="280463"/>
    <lineage>
        <taxon>Eukaryota</taxon>
        <taxon>Haptista</taxon>
        <taxon>Haptophyta</taxon>
        <taxon>Prymnesiophyceae</taxon>
        <taxon>Isochrysidales</taxon>
        <taxon>Noelaerhabdaceae</taxon>
        <taxon>Emiliania</taxon>
    </lineage>
</organism>
<dbReference type="Proteomes" id="UP000013827">
    <property type="component" value="Unassembled WGS sequence"/>
</dbReference>
<dbReference type="RefSeq" id="XP_005778222.1">
    <property type="nucleotide sequence ID" value="XM_005778165.1"/>
</dbReference>
<feature type="compositionally biased region" description="Gly residues" evidence="1">
    <location>
        <begin position="101"/>
        <end position="111"/>
    </location>
</feature>
<dbReference type="AlphaFoldDB" id="A0A0D3JQK8"/>
<reference evidence="3" key="1">
    <citation type="journal article" date="2013" name="Nature">
        <title>Pan genome of the phytoplankton Emiliania underpins its global distribution.</title>
        <authorList>
            <person name="Read B.A."/>
            <person name="Kegel J."/>
            <person name="Klute M.J."/>
            <person name="Kuo A."/>
            <person name="Lefebvre S.C."/>
            <person name="Maumus F."/>
            <person name="Mayer C."/>
            <person name="Miller J."/>
            <person name="Monier A."/>
            <person name="Salamov A."/>
            <person name="Young J."/>
            <person name="Aguilar M."/>
            <person name="Claverie J.M."/>
            <person name="Frickenhaus S."/>
            <person name="Gonzalez K."/>
            <person name="Herman E.K."/>
            <person name="Lin Y.C."/>
            <person name="Napier J."/>
            <person name="Ogata H."/>
            <person name="Sarno A.F."/>
            <person name="Shmutz J."/>
            <person name="Schroeder D."/>
            <person name="de Vargas C."/>
            <person name="Verret F."/>
            <person name="von Dassow P."/>
            <person name="Valentin K."/>
            <person name="Van de Peer Y."/>
            <person name="Wheeler G."/>
            <person name="Dacks J.B."/>
            <person name="Delwiche C.F."/>
            <person name="Dyhrman S.T."/>
            <person name="Glockner G."/>
            <person name="John U."/>
            <person name="Richards T."/>
            <person name="Worden A.Z."/>
            <person name="Zhang X."/>
            <person name="Grigoriev I.V."/>
            <person name="Allen A.E."/>
            <person name="Bidle K."/>
            <person name="Borodovsky M."/>
            <person name="Bowler C."/>
            <person name="Brownlee C."/>
            <person name="Cock J.M."/>
            <person name="Elias M."/>
            <person name="Gladyshev V.N."/>
            <person name="Groth M."/>
            <person name="Guda C."/>
            <person name="Hadaegh A."/>
            <person name="Iglesias-Rodriguez M.D."/>
            <person name="Jenkins J."/>
            <person name="Jones B.M."/>
            <person name="Lawson T."/>
            <person name="Leese F."/>
            <person name="Lindquist E."/>
            <person name="Lobanov A."/>
            <person name="Lomsadze A."/>
            <person name="Malik S.B."/>
            <person name="Marsh M.E."/>
            <person name="Mackinder L."/>
            <person name="Mock T."/>
            <person name="Mueller-Roeber B."/>
            <person name="Pagarete A."/>
            <person name="Parker M."/>
            <person name="Probert I."/>
            <person name="Quesneville H."/>
            <person name="Raines C."/>
            <person name="Rensing S.A."/>
            <person name="Riano-Pachon D.M."/>
            <person name="Richier S."/>
            <person name="Rokitta S."/>
            <person name="Shiraiwa Y."/>
            <person name="Soanes D.M."/>
            <person name="van der Giezen M."/>
            <person name="Wahlund T.M."/>
            <person name="Williams B."/>
            <person name="Wilson W."/>
            <person name="Wolfe G."/>
            <person name="Wurch L.L."/>
        </authorList>
    </citation>
    <scope>NUCLEOTIDE SEQUENCE</scope>
</reference>
<dbReference type="KEGG" id="ehx:EMIHUDRAFT_435199"/>
<reference evidence="2" key="2">
    <citation type="submission" date="2024-10" db="UniProtKB">
        <authorList>
            <consortium name="EnsemblProtists"/>
        </authorList>
    </citation>
    <scope>IDENTIFICATION</scope>
</reference>
<feature type="region of interest" description="Disordered" evidence="1">
    <location>
        <begin position="79"/>
        <end position="137"/>
    </location>
</feature>
<protein>
    <submittedName>
        <fullName evidence="2">Uncharacterized protein</fullName>
    </submittedName>
</protein>
<dbReference type="EnsemblProtists" id="EOD25793">
    <property type="protein sequence ID" value="EOD25793"/>
    <property type="gene ID" value="EMIHUDRAFT_435199"/>
</dbReference>
<dbReference type="PaxDb" id="2903-EOD25793"/>
<sequence length="137" mass="15262">MVCELWEGLPRRCMRRCDQPWLPCYCRPDFTEYHRTVRGVAKASPGTSARLDPKYRCERDGLSDIERLRVNGLAYHARQRAEREAAEREAAEGRAAEGGEEGGAGGAGGGDSSDALKAWAAEVAERRRRETKLRPGE</sequence>
<evidence type="ECO:0000256" key="1">
    <source>
        <dbReference type="SAM" id="MobiDB-lite"/>
    </source>
</evidence>
<name>A0A0D3JQK8_EMIH1</name>
<keyword evidence="3" id="KW-1185">Reference proteome</keyword>
<proteinExistence type="predicted"/>
<feature type="compositionally biased region" description="Basic and acidic residues" evidence="1">
    <location>
        <begin position="79"/>
        <end position="97"/>
    </location>
</feature>
<dbReference type="HOGENOM" id="CLU_1868986_0_0_1"/>
<accession>A0A0D3JQK8</accession>
<dbReference type="GeneID" id="17271339"/>
<feature type="compositionally biased region" description="Basic and acidic residues" evidence="1">
    <location>
        <begin position="123"/>
        <end position="137"/>
    </location>
</feature>
<evidence type="ECO:0000313" key="3">
    <source>
        <dbReference type="Proteomes" id="UP000013827"/>
    </source>
</evidence>
<evidence type="ECO:0000313" key="2">
    <source>
        <dbReference type="EnsemblProtists" id="EOD25793"/>
    </source>
</evidence>